<evidence type="ECO:0000313" key="7">
    <source>
        <dbReference type="EMBL" id="RGP77230.1"/>
    </source>
</evidence>
<dbReference type="GO" id="GO:0046872">
    <property type="term" value="F:metal ion binding"/>
    <property type="evidence" value="ECO:0007669"/>
    <property type="project" value="UniProtKB-KW"/>
</dbReference>
<protein>
    <recommendedName>
        <fullName evidence="9">Transcription factor domain-containing protein</fullName>
    </recommendedName>
</protein>
<keyword evidence="3" id="KW-0805">Transcription regulation</keyword>
<dbReference type="AlphaFoldDB" id="A0A395SXM1"/>
<comment type="caution">
    <text evidence="7">The sequence shown here is derived from an EMBL/GenBank/DDBJ whole genome shotgun (WGS) entry which is preliminary data.</text>
</comment>
<organism evidence="7 8">
    <name type="scientific">Fusarium longipes</name>
    <dbReference type="NCBI Taxonomy" id="694270"/>
    <lineage>
        <taxon>Eukaryota</taxon>
        <taxon>Fungi</taxon>
        <taxon>Dikarya</taxon>
        <taxon>Ascomycota</taxon>
        <taxon>Pezizomycotina</taxon>
        <taxon>Sordariomycetes</taxon>
        <taxon>Hypocreomycetidae</taxon>
        <taxon>Hypocreales</taxon>
        <taxon>Nectriaceae</taxon>
        <taxon>Fusarium</taxon>
    </lineage>
</organism>
<dbReference type="PANTHER" id="PTHR47338">
    <property type="entry name" value="ZN(II)2CYS6 TRANSCRIPTION FACTOR (EUROFUNG)-RELATED"/>
    <property type="match status" value="1"/>
</dbReference>
<dbReference type="OrthoDB" id="2219495at2759"/>
<name>A0A395SXM1_9HYPO</name>
<keyword evidence="8" id="KW-1185">Reference proteome</keyword>
<dbReference type="STRING" id="694270.A0A395SXM1"/>
<dbReference type="PANTHER" id="PTHR47338:SF27">
    <property type="entry name" value="ZN(II)2CYS6 TRANSCRIPTION FACTOR (EUROFUNG)"/>
    <property type="match status" value="1"/>
</dbReference>
<feature type="coiled-coil region" evidence="6">
    <location>
        <begin position="20"/>
        <end position="47"/>
    </location>
</feature>
<evidence type="ECO:0000256" key="1">
    <source>
        <dbReference type="ARBA" id="ARBA00004123"/>
    </source>
</evidence>
<gene>
    <name evidence="7" type="ORF">FLONG3_4745</name>
</gene>
<evidence type="ECO:0000256" key="6">
    <source>
        <dbReference type="SAM" id="Coils"/>
    </source>
</evidence>
<dbReference type="CDD" id="cd12148">
    <property type="entry name" value="fungal_TF_MHR"/>
    <property type="match status" value="1"/>
</dbReference>
<keyword evidence="6" id="KW-0175">Coiled coil</keyword>
<dbReference type="Proteomes" id="UP000266234">
    <property type="component" value="Unassembled WGS sequence"/>
</dbReference>
<evidence type="ECO:0000256" key="2">
    <source>
        <dbReference type="ARBA" id="ARBA00022723"/>
    </source>
</evidence>
<evidence type="ECO:0008006" key="9">
    <source>
        <dbReference type="Google" id="ProtNLM"/>
    </source>
</evidence>
<comment type="subcellular location">
    <subcellularLocation>
        <location evidence="1">Nucleus</location>
    </subcellularLocation>
</comment>
<keyword evidence="2" id="KW-0479">Metal-binding</keyword>
<evidence type="ECO:0000313" key="8">
    <source>
        <dbReference type="Proteomes" id="UP000266234"/>
    </source>
</evidence>
<proteinExistence type="predicted"/>
<dbReference type="GO" id="GO:0005634">
    <property type="term" value="C:nucleus"/>
    <property type="evidence" value="ECO:0007669"/>
    <property type="project" value="UniProtKB-SubCell"/>
</dbReference>
<reference evidence="7 8" key="1">
    <citation type="journal article" date="2018" name="PLoS Pathog.">
        <title>Evolution of structural diversity of trichothecenes, a family of toxins produced by plant pathogenic and entomopathogenic fungi.</title>
        <authorList>
            <person name="Proctor R.H."/>
            <person name="McCormick S.P."/>
            <person name="Kim H.S."/>
            <person name="Cardoza R.E."/>
            <person name="Stanley A.M."/>
            <person name="Lindo L."/>
            <person name="Kelly A."/>
            <person name="Brown D.W."/>
            <person name="Lee T."/>
            <person name="Vaughan M.M."/>
            <person name="Alexander N.J."/>
            <person name="Busman M."/>
            <person name="Gutierrez S."/>
        </authorList>
    </citation>
    <scope>NUCLEOTIDE SEQUENCE [LARGE SCALE GENOMIC DNA]</scope>
    <source>
        <strain evidence="7 8">NRRL 20695</strain>
    </source>
</reference>
<keyword evidence="4" id="KW-0804">Transcription</keyword>
<keyword evidence="5" id="KW-0539">Nucleus</keyword>
<dbReference type="InterPro" id="IPR050815">
    <property type="entry name" value="TF_fung"/>
</dbReference>
<evidence type="ECO:0000256" key="4">
    <source>
        <dbReference type="ARBA" id="ARBA00023163"/>
    </source>
</evidence>
<evidence type="ECO:0000256" key="3">
    <source>
        <dbReference type="ARBA" id="ARBA00023015"/>
    </source>
</evidence>
<dbReference type="GO" id="GO:0000981">
    <property type="term" value="F:DNA-binding transcription factor activity, RNA polymerase II-specific"/>
    <property type="evidence" value="ECO:0007669"/>
    <property type="project" value="InterPro"/>
</dbReference>
<dbReference type="EMBL" id="PXOG01000100">
    <property type="protein sequence ID" value="RGP77230.1"/>
    <property type="molecule type" value="Genomic_DNA"/>
</dbReference>
<sequence length="553" mass="63412">MPVSLWYSIMSRLKLIYDVKQKEDGNKSDLQERFQTLETQVKNIYQLLQHHLQPLLLFKLPDLKRYLHSAPRYLKDSFLALTARYSTHAFYQGQQAQAVEFYVSSAQQTVTGLALQGIPRLEIVQSLCLLVLVDVAACKPAQAWMTIGTLSRLEALRRISQHTLVESPSDLEASLRCHWTVFLLEQTFTPQERIAFRDDDESRYPTSAPIPPSLPPVTDGEYPSDLFSEDAQEDLGITAYYIKILGIWGHLSSYLHQIRIGKAASPWSPGSMHYILCAQLYEYDSKTPHIHLLRSVHFTKRQSMDLIEHREYWIPWVLQQVSSHGTTAILNHPFVHLVAMRDRQHGLPPRQFLQQTVDLTLYHSAWVFKFLRFCEEHNLEIYDPLIGHLVAVVATIPWLFQRAIDPKIAQKARDDLAWCKTFLETLSITWPHIAHKLDLLKSLDTVAENNPQSPNAKGISIVFHPYVFWALADPKISQMTPSTPYAQGLDTSQDGTIRVSTHYIQPLVEIQAQQSHQMVDMYDSFSLDIGGLEHINLDDVFANFLPTLDESDF</sequence>
<evidence type="ECO:0000256" key="5">
    <source>
        <dbReference type="ARBA" id="ARBA00023242"/>
    </source>
</evidence>
<accession>A0A395SXM1</accession>